<dbReference type="InterPro" id="IPR015919">
    <property type="entry name" value="Cadherin-like_sf"/>
</dbReference>
<keyword evidence="3" id="KW-0812">Transmembrane</keyword>
<dbReference type="Gene3D" id="2.120.10.30">
    <property type="entry name" value="TolB, C-terminal domain"/>
    <property type="match status" value="1"/>
</dbReference>
<feature type="domain" description="Dystroglycan-type cadherin-like" evidence="11">
    <location>
        <begin position="1844"/>
        <end position="1938"/>
    </location>
</feature>
<dbReference type="Pfam" id="PF18962">
    <property type="entry name" value="Por_Secre_tail"/>
    <property type="match status" value="1"/>
</dbReference>
<dbReference type="InterPro" id="IPR021720">
    <property type="entry name" value="Malectin_dom"/>
</dbReference>
<dbReference type="InterPro" id="IPR013378">
    <property type="entry name" value="InlB-like_B-rpt"/>
</dbReference>
<evidence type="ECO:0000256" key="3">
    <source>
        <dbReference type="ARBA" id="ARBA00022692"/>
    </source>
</evidence>
<dbReference type="InterPro" id="IPR008979">
    <property type="entry name" value="Galactose-bd-like_sf"/>
</dbReference>
<dbReference type="InterPro" id="IPR058094">
    <property type="entry name" value="Ig-like_OmpL47-like"/>
</dbReference>
<dbReference type="Pfam" id="PF18998">
    <property type="entry name" value="Flg_new_2"/>
    <property type="match status" value="1"/>
</dbReference>
<comment type="subcellular location">
    <subcellularLocation>
        <location evidence="1">Endoplasmic reticulum membrane</location>
        <topology evidence="1">Single-pass type I membrane protein</topology>
    </subcellularLocation>
</comment>
<dbReference type="InterPro" id="IPR022409">
    <property type="entry name" value="PKD/Chitinase_dom"/>
</dbReference>
<dbReference type="SUPFAM" id="SSF49299">
    <property type="entry name" value="PKD domain"/>
    <property type="match status" value="2"/>
</dbReference>
<comment type="similarity">
    <text evidence="2">Belongs to the malectin family.</text>
</comment>
<dbReference type="NCBIfam" id="NF047446">
    <property type="entry name" value="barrel_OmpL47"/>
    <property type="match status" value="1"/>
</dbReference>
<dbReference type="InterPro" id="IPR013783">
    <property type="entry name" value="Ig-like_fold"/>
</dbReference>
<dbReference type="SUPFAM" id="SSF49313">
    <property type="entry name" value="Cadherin-like"/>
    <property type="match status" value="2"/>
</dbReference>
<keyword evidence="8" id="KW-0325">Glycoprotein</keyword>
<dbReference type="Pfam" id="PF13205">
    <property type="entry name" value="Big_5"/>
    <property type="match status" value="1"/>
</dbReference>
<evidence type="ECO:0000256" key="8">
    <source>
        <dbReference type="ARBA" id="ARBA00023180"/>
    </source>
</evidence>
<dbReference type="InterPro" id="IPR011041">
    <property type="entry name" value="Quinoprot_gluc/sorb_DH_b-prop"/>
</dbReference>
<dbReference type="CDD" id="cd00146">
    <property type="entry name" value="PKD"/>
    <property type="match status" value="2"/>
</dbReference>
<dbReference type="EMBL" id="FNFO01000007">
    <property type="protein sequence ID" value="SDL62102.1"/>
    <property type="molecule type" value="Genomic_DNA"/>
</dbReference>
<dbReference type="Gene3D" id="2.60.120.430">
    <property type="entry name" value="Galactose-binding lectin"/>
    <property type="match status" value="3"/>
</dbReference>
<accession>A0A1G9LJJ6</accession>
<organism evidence="12 13">
    <name type="scientific">Catalinimonas alkaloidigena</name>
    <dbReference type="NCBI Taxonomy" id="1075417"/>
    <lineage>
        <taxon>Bacteria</taxon>
        <taxon>Pseudomonadati</taxon>
        <taxon>Bacteroidota</taxon>
        <taxon>Cytophagia</taxon>
        <taxon>Cytophagales</taxon>
        <taxon>Catalimonadaceae</taxon>
        <taxon>Catalinimonas</taxon>
    </lineage>
</organism>
<protein>
    <submittedName>
        <fullName evidence="12">Listeria/Bacterioides repeat-containing protein/Por secretion system C-terminal sorting domain-containing protein</fullName>
    </submittedName>
</protein>
<feature type="domain" description="PKD/Chitinase" evidence="10">
    <location>
        <begin position="1421"/>
        <end position="1498"/>
    </location>
</feature>
<evidence type="ECO:0000256" key="4">
    <source>
        <dbReference type="ARBA" id="ARBA00022729"/>
    </source>
</evidence>
<evidence type="ECO:0000313" key="13">
    <source>
        <dbReference type="Proteomes" id="UP000198510"/>
    </source>
</evidence>
<dbReference type="SMART" id="SM00089">
    <property type="entry name" value="PKD"/>
    <property type="match status" value="3"/>
</dbReference>
<dbReference type="Gene3D" id="2.60.120.260">
    <property type="entry name" value="Galactose-binding domain-like"/>
    <property type="match status" value="2"/>
</dbReference>
<name>A0A1G9LJJ6_9BACT</name>
<keyword evidence="4" id="KW-0732">Signal</keyword>
<evidence type="ECO:0000256" key="6">
    <source>
        <dbReference type="ARBA" id="ARBA00022989"/>
    </source>
</evidence>
<dbReference type="PANTHER" id="PTHR13460">
    <property type="match status" value="1"/>
</dbReference>
<dbReference type="InterPro" id="IPR032812">
    <property type="entry name" value="SbsA_Ig"/>
</dbReference>
<dbReference type="Proteomes" id="UP000198510">
    <property type="component" value="Unassembled WGS sequence"/>
</dbReference>
<dbReference type="OrthoDB" id="9802444at2"/>
<dbReference type="InterPro" id="IPR011042">
    <property type="entry name" value="6-blade_b-propeller_TolB-like"/>
</dbReference>
<dbReference type="GO" id="GO:0016020">
    <property type="term" value="C:membrane"/>
    <property type="evidence" value="ECO:0007669"/>
    <property type="project" value="InterPro"/>
</dbReference>
<dbReference type="Pfam" id="PF22352">
    <property type="entry name" value="K319L-like_PKD"/>
    <property type="match status" value="1"/>
</dbReference>
<evidence type="ECO:0000259" key="10">
    <source>
        <dbReference type="SMART" id="SM00089"/>
    </source>
</evidence>
<keyword evidence="13" id="KW-1185">Reference proteome</keyword>
<keyword evidence="9" id="KW-0119">Carbohydrate metabolism</keyword>
<dbReference type="PANTHER" id="PTHR13460:SF0">
    <property type="entry name" value="MALECTIN"/>
    <property type="match status" value="1"/>
</dbReference>
<dbReference type="InterPro" id="IPR006644">
    <property type="entry name" value="Cadg"/>
</dbReference>
<dbReference type="Pfam" id="PF05345">
    <property type="entry name" value="He_PIG"/>
    <property type="match status" value="2"/>
</dbReference>
<keyword evidence="7" id="KW-0472">Membrane</keyword>
<evidence type="ECO:0000256" key="5">
    <source>
        <dbReference type="ARBA" id="ARBA00022824"/>
    </source>
</evidence>
<gene>
    <name evidence="12" type="ORF">SAMN05421823_10769</name>
</gene>
<evidence type="ECO:0000256" key="9">
    <source>
        <dbReference type="ARBA" id="ARBA00023277"/>
    </source>
</evidence>
<evidence type="ECO:0000256" key="7">
    <source>
        <dbReference type="ARBA" id="ARBA00023136"/>
    </source>
</evidence>
<dbReference type="Gene3D" id="2.60.40.10">
    <property type="entry name" value="Immunoglobulins"/>
    <property type="match status" value="6"/>
</dbReference>
<dbReference type="NCBIfam" id="TIGR02543">
    <property type="entry name" value="List_Bact_rpt"/>
    <property type="match status" value="1"/>
</dbReference>
<dbReference type="Pfam" id="PF11721">
    <property type="entry name" value="Malectin"/>
    <property type="match status" value="1"/>
</dbReference>
<dbReference type="GO" id="GO:0030246">
    <property type="term" value="F:carbohydrate binding"/>
    <property type="evidence" value="ECO:0007669"/>
    <property type="project" value="InterPro"/>
</dbReference>
<keyword evidence="6" id="KW-1133">Transmembrane helix</keyword>
<dbReference type="SMART" id="SM00736">
    <property type="entry name" value="CADG"/>
    <property type="match status" value="1"/>
</dbReference>
<dbReference type="GO" id="GO:0005509">
    <property type="term" value="F:calcium ion binding"/>
    <property type="evidence" value="ECO:0007669"/>
    <property type="project" value="InterPro"/>
</dbReference>
<dbReference type="InterPro" id="IPR026444">
    <property type="entry name" value="Secre_tail"/>
</dbReference>
<feature type="domain" description="PKD/Chitinase" evidence="10">
    <location>
        <begin position="2029"/>
        <end position="2106"/>
    </location>
</feature>
<dbReference type="SUPFAM" id="SSF49785">
    <property type="entry name" value="Galactose-binding domain-like"/>
    <property type="match status" value="4"/>
</dbReference>
<dbReference type="InterPro" id="IPR039155">
    <property type="entry name" value="MLEC"/>
</dbReference>
<sequence length="2866" mass="305825">MKRAMSISFAREIQGLPRTRQEAMPYVISRWNWWMFILFAGWMFVSSAVLANAPNTVPTAFPFTSQHNSGLASPTGGSGGAAYPFWINSTSTAAAAEATEEIRINFGDAANASVTGYLPDFGQAYGDRGNGYTYGWISTTTGAPVSLEGQGRRRTNTSDARLATLIHMDHPSTPPTGYWELALPNGTYQVTVAVGDGNVSSTPEIHRINAEGITLIDNFAPSGGSGAATRFTTGIGQVEVVDGKLTLDYAGGGKNTKLTYVEVLPVAANAGCTPLSPLACDELIKPLPFSLAFDGTEGGLSQTGFTLVDAPSARLAADGPISNPDVPGYEPGRLSFEAGNLVIEADKGLAYVTNETSTEVNSQINALGVAFTAGADDFELTTRVVNPYEDNSSNAEQAGVWLGKNEDNFVRLVVVNKGVVEMRVEVNGISERTDAIKTNSLGSLANRTVTLRLAVEGDKFVGYYTLDAGTEVRLGELPVGAGLLDGLVIDGKPVTLGGVYASKRREAAATTVRFRFADFNITSKAVERPYVISSTPTNGATNVDIRDLTISANNLYFPTGYRLISSTATAATVQLYRLNGAAATQVAGDVNDTGGGDALNFNPSAPLQTNTRYRFVVTDGVKAVNDAGEQVSFLPYSAEFTTGSDEITPPVDLAGVSFTRVTDFGGNELLDRFTSLLIGPDGKLYGSTLMGSIKRWNIQPDGSLTNYEELRPTLTGSRLDFQGTESRAIIGLAFDPRSTASNLIAYITHSKLINFEIVSSDSLNWDGKITRLSGPNLNQVQDLVIHLPRSRKDHLTNSIAFKPGENNVLYFNQGSNSAAGEVDNNWKKPERLLAGAVLRLDLDKLPANLPLDVRTTNNIRAINDAPATGLTLSDGTYNPYSQDAPLTIFGSGVRNAYDLVWHSNGQLYVPANGTAGGSNAPASANYVSQDPTGRGVRRPDGTFYNHTDFPMVPAATGNEVQKDWLFRIVQGGYYGHPNPYRGEFVLNHGGAAYSNVPGQTATHTDVANYPTTLGPDANYREPAFDFNVNKSPNGVIEYKSDAFGGKLKGMLVVCRFSNGSDLILLQPNGTTYDIANSYLNVPGLTGLDDPLELVEDPNTGNLYVSEYDRSNDGVARLTLLKANVAPAEEPQLVFTPQSLSFEAKLNGTAEAKSMTLAAFSGSVNASDVTLTASENWITLPGTVTLGSAMPLGVDVAGLASGQYTGQVVASAPGFTADTLLVNLTVTQELTWAYQINFQDAATTQVPEGYLRDNGAPLGVRQGAYQGDGSLYYGWVTAGTTTPASNEAAARNRGVASASLLVNTLTHMRHPSPDQYPHRDWVIELPNGSYRVNVSVGDPSGDNNSKHTVYANGVLVVSFDEAASVAAKTGHIGEGSADVEVTNGLLVLTGGSASSNTKPNYVRIAPLNSLKVPSIAAIFSGTTSAPDVYRGSVEVKLEATDFSGKGIASLAYSLNGTDFTAYTTPVTFNQPGSYTLTARAQDNAGKVGTQTFTFKVEAASGAMIAIENMTKVPGTNTGFPANDYYTFHRINDPVNEQGMYTNVRDQNVMRVHNTGTAPLVISSVQITDQNRFKLVAVNGTDVTSKMFPLTVQTGQYTDLTFRFVEGKGAKGLYTEKVSLVSNADNSKSLEATLRGAYMVRTSGFNEVPVQDVFYAFGFQSSLNGVLHPSSDYPVAADVDAGVHGDLVLSKYFVQADPSQPVRGLQLASMQEQGSVTTKLIYANSNSTIGGFSFTYDGTWQTLLPKSNYGSEIAGDMASSISQPFRISIAGYNTGGSYRSAGNGYAAKELLGVRVYKVIDRDGKVIPYHYIAIQDYIGSGCDIGSGNCDWQDNVVYLTNIKPATDPSVQAIPDTVVKAKSEFRYNVARYFDKGYPGNKLTYSVEQLPTWLRFDGQTGGFRGTAPLDAAPENTLTVKATDVNGMVLTSTFTIRVDAPLTLTALGDREDELFTAFENLEVVSVTGQGQKTYAATNLPEGLTLDAQTGLINGALTKHATYAVTVTVTSSANETASATFQWVVTDVAVVANAGDDRTVLDADHSGAEAVTLQGEGSYGDSLTYSWSENGTEIATGVNPTVTLTLGEHLITLTATNAEGISDTDEVKITVVAKPVYNVTLLTEGEGTVTPQSGSYEEGAEVTLQATAAEGYVFAGWSGDASGNSNPLVLAVTKDLTITARFVPVSSAFAVRLNAGGPDLLWEGMEFTADASTSFVTSSSSTYSNTNINAPALYQTERVSAQDNGTLTYAIPVANGRYTVRTHHAELWFGHAGDAARADQRVFDIYLENNLVENDLDMYLARQANPSTDAVVRTFQHINVTDGVLDLRMVASRNRPTLAGVEVIAEAITVPTALWLEAECATAVGGNWVIGTDRNASNGTYASIKDGFNTLAQPPADVAANRLRFEIDMENAGAYHLFARVSAPNDASNSFWVRINGGSWIKWWEGLNTNGGFAWREVVDGPFDLHQGKNTIDFAYREAGTLLDKLYLSNEGQQPTGLGDDASNCVVVPNEAPVAEAGMSMRLNDEDFNGLETAVLNGSGSRDADGEIVRYSWQKDGVEIATGITATVQLGVGTHQITLVVTDNRGATATDQVEVVVVQPERPQTTDVWLEAECAQMGSNWRVSNDNGASNGKYAAAKEGLNSWFWVPSRDSDLLTFNFQVSEAKEYNFFIRVKAPRSSSNSFYARLNGGRWTLLNLSTNANFVWRSVGSAGLNAGNNTLEIAYREDGTLLDKIYITASNQTPSGYGEGATNCGSPAAKVAQHAPASAVTNTVSSATAPAEEQSRVTTAAAETAMPTATSVYPNPSRGRFQVAFDGSTPTQGKLTVISTTGVILQQVQVESGNWEINLESQATGVYLLRIEFGDQVQHQRIQKL</sequence>
<dbReference type="Gene3D" id="2.60.120.200">
    <property type="match status" value="1"/>
</dbReference>
<dbReference type="NCBIfam" id="TIGR04183">
    <property type="entry name" value="Por_Secre_tail"/>
    <property type="match status" value="1"/>
</dbReference>
<feature type="domain" description="PKD/Chitinase" evidence="10">
    <location>
        <begin position="2512"/>
        <end position="2592"/>
    </location>
</feature>
<dbReference type="InterPro" id="IPR044060">
    <property type="entry name" value="Bacterial_rp_domain"/>
</dbReference>
<evidence type="ECO:0000313" key="12">
    <source>
        <dbReference type="EMBL" id="SDL62102.1"/>
    </source>
</evidence>
<proteinExistence type="inferred from homology"/>
<keyword evidence="5" id="KW-0256">Endoplasmic reticulum</keyword>
<evidence type="ECO:0000256" key="2">
    <source>
        <dbReference type="ARBA" id="ARBA00009141"/>
    </source>
</evidence>
<dbReference type="SUPFAM" id="SSF50952">
    <property type="entry name" value="Soluble quinoprotein glucose dehydrogenase"/>
    <property type="match status" value="1"/>
</dbReference>
<reference evidence="12 13" key="1">
    <citation type="submission" date="2016-10" db="EMBL/GenBank/DDBJ databases">
        <authorList>
            <person name="de Groot N.N."/>
        </authorList>
    </citation>
    <scope>NUCLEOTIDE SEQUENCE [LARGE SCALE GENOMIC DNA]</scope>
    <source>
        <strain evidence="12 13">DSM 25186</strain>
    </source>
</reference>
<dbReference type="InterPro" id="IPR035986">
    <property type="entry name" value="PKD_dom_sf"/>
</dbReference>
<evidence type="ECO:0000256" key="1">
    <source>
        <dbReference type="ARBA" id="ARBA00004115"/>
    </source>
</evidence>
<evidence type="ECO:0000259" key="11">
    <source>
        <dbReference type="SMART" id="SM00736"/>
    </source>
</evidence>
<dbReference type="STRING" id="1075417.SAMN05421823_10769"/>